<reference evidence="1 2" key="2">
    <citation type="journal article" date="2011" name="Mol. Biol. Evol.">
        <title>Unity in variety--the pan-genome of the Chlamydiae.</title>
        <authorList>
            <person name="Collingro A."/>
            <person name="Tischler P."/>
            <person name="Weinmaier T."/>
            <person name="Penz T."/>
            <person name="Heinz E."/>
            <person name="Brunham R.C."/>
            <person name="Read T.D."/>
            <person name="Bavoil P.M."/>
            <person name="Sachse K."/>
            <person name="Kahane S."/>
            <person name="Friedman M.G."/>
            <person name="Rattei T."/>
            <person name="Myers G.S."/>
            <person name="Horn M."/>
        </authorList>
    </citation>
    <scope>NUCLEOTIDE SEQUENCE [LARGE SCALE GENOMIC DNA]</scope>
    <source>
        <strain evidence="2">ATCC VR-1471 / Z</strain>
    </source>
</reference>
<sequence length="245" mass="28010">MAIIQGTHSGIRSLFQNDETITDAKKTWDEVEAPWLQGFVFRSYDSTKTKAWKFAKNFFTLGLAPYIALLHDLIVFDKMTIDQKLQAAFGRILEGINQDAVRMLIETTNRTINSNNLVGNVFSSFAGNRTNTALFLRTIGQGPANRLKDIYTQRTGRIVSTNEDEKSKVFFNVKNKTVTVVGYFIHQSPPTGRDSEMTKYDLQITATFNFNEDTINYAFQEIFPNEETQVKYMNFDEKATYISVE</sequence>
<dbReference type="AlphaFoldDB" id="F8L691"/>
<evidence type="ECO:0000313" key="1">
    <source>
        <dbReference type="EMBL" id="CCB88221.1"/>
    </source>
</evidence>
<name>F8L691_SIMNZ</name>
<proteinExistence type="predicted"/>
<gene>
    <name evidence="1" type="ordered locus">SNE_A03440</name>
</gene>
<dbReference type="EMBL" id="FR872582">
    <property type="protein sequence ID" value="CCB88221.1"/>
    <property type="molecule type" value="Genomic_DNA"/>
</dbReference>
<accession>F8L691</accession>
<dbReference type="RefSeq" id="WP_013942688.1">
    <property type="nucleotide sequence ID" value="NC_015713.1"/>
</dbReference>
<keyword evidence="2" id="KW-1185">Reference proteome</keyword>
<dbReference type="HOGENOM" id="CLU_1132998_0_0_0"/>
<protein>
    <submittedName>
        <fullName evidence="1">Uncharacterized protein</fullName>
    </submittedName>
</protein>
<dbReference type="STRING" id="331113.SNE_A03440"/>
<dbReference type="Proteomes" id="UP000000496">
    <property type="component" value="Chromosome gsn.131"/>
</dbReference>
<dbReference type="KEGG" id="sng:SNE_A03440"/>
<evidence type="ECO:0000313" key="2">
    <source>
        <dbReference type="Proteomes" id="UP000000496"/>
    </source>
</evidence>
<reference key="1">
    <citation type="journal article" date="2011" name="Mol. Biol. Evol.">
        <title>Unity in variety -- the pan-genome of the Chlamydiae.</title>
        <authorList>
            <person name="Collingro A."/>
            <person name="Tischler P."/>
            <person name="Weinmaier T."/>
            <person name="Penz T."/>
            <person name="Heinz E."/>
            <person name="Brunham R.C."/>
            <person name="Read T.D."/>
            <person name="Bavoil P.M."/>
            <person name="Sachse K."/>
            <person name="Kahane S."/>
            <person name="Friedman M.G."/>
            <person name="Rattei T."/>
            <person name="Myers G.S.A."/>
            <person name="Horn M."/>
        </authorList>
    </citation>
    <scope>NUCLEOTIDE SEQUENCE</scope>
    <source>
        <strain>Z</strain>
    </source>
</reference>
<organism evidence="1 2">
    <name type="scientific">Simkania negevensis (strain ATCC VR-1471 / DSM 27360 / Z)</name>
    <dbReference type="NCBI Taxonomy" id="331113"/>
    <lineage>
        <taxon>Bacteria</taxon>
        <taxon>Pseudomonadati</taxon>
        <taxon>Chlamydiota</taxon>
        <taxon>Chlamydiia</taxon>
        <taxon>Parachlamydiales</taxon>
        <taxon>Simkaniaceae</taxon>
        <taxon>Simkania</taxon>
    </lineage>
</organism>